<dbReference type="RefSeq" id="WP_099987693.1">
    <property type="nucleotide sequence ID" value="NZ_CP024700.1"/>
</dbReference>
<sequence length="128" mass="14691">MKLHGKFYSISTGGVYKALNVDFKEMKIIGENKRTGEQEFDFSDVIWLESTGIKINKNFIYTDDYVLAIKDNEMITCGVVKKRADGSYAIVNKNRGTVHPLLELQFDGAKLINLQNHKIYFAKKHNQE</sequence>
<dbReference type="EMBL" id="CP024700">
    <property type="protein sequence ID" value="ATV61752.1"/>
    <property type="molecule type" value="Genomic_DNA"/>
</dbReference>
<dbReference type="AlphaFoldDB" id="A0AAD0AMX9"/>
<protein>
    <recommendedName>
        <fullName evidence="3">YopX protein domain-containing protein</fullName>
    </recommendedName>
</protein>
<dbReference type="SUPFAM" id="SSF159006">
    <property type="entry name" value="YopX-like"/>
    <property type="match status" value="1"/>
</dbReference>
<proteinExistence type="predicted"/>
<organism evidence="1 2">
    <name type="scientific">Fusobacterium pseudoperiodonticum</name>
    <dbReference type="NCBI Taxonomy" id="2663009"/>
    <lineage>
        <taxon>Bacteria</taxon>
        <taxon>Fusobacteriati</taxon>
        <taxon>Fusobacteriota</taxon>
        <taxon>Fusobacteriia</taxon>
        <taxon>Fusobacteriales</taxon>
        <taxon>Fusobacteriaceae</taxon>
        <taxon>Fusobacterium</taxon>
    </lineage>
</organism>
<name>A0AAD0AMX9_9FUSO</name>
<evidence type="ECO:0000313" key="1">
    <source>
        <dbReference type="EMBL" id="ATV61752.1"/>
    </source>
</evidence>
<gene>
    <name evidence="1" type="ORF">CTM74_07910</name>
</gene>
<evidence type="ECO:0000313" key="2">
    <source>
        <dbReference type="Proteomes" id="UP000228552"/>
    </source>
</evidence>
<evidence type="ECO:0008006" key="3">
    <source>
        <dbReference type="Google" id="ProtNLM"/>
    </source>
</evidence>
<keyword evidence="2" id="KW-1185">Reference proteome</keyword>
<dbReference type="Proteomes" id="UP000228552">
    <property type="component" value="Chromosome"/>
</dbReference>
<reference evidence="1 2" key="1">
    <citation type="submission" date="2017-11" db="EMBL/GenBank/DDBJ databases">
        <title>Genome sequencing of Fusobacterium periodonticum KCOM 1263.</title>
        <authorList>
            <person name="Kook J.-K."/>
            <person name="Park S.-N."/>
            <person name="Lim Y.K."/>
        </authorList>
    </citation>
    <scope>NUCLEOTIDE SEQUENCE [LARGE SCALE GENOMIC DNA]</scope>
    <source>
        <strain evidence="1 2">KCOM 1263</strain>
    </source>
</reference>
<accession>A0AAD0AMX9</accession>